<dbReference type="PROSITE" id="PS50082">
    <property type="entry name" value="WD_REPEATS_2"/>
    <property type="match status" value="1"/>
</dbReference>
<evidence type="ECO:0000256" key="1">
    <source>
        <dbReference type="PROSITE-ProRule" id="PRU00221"/>
    </source>
</evidence>
<accession>A0A830HT34</accession>
<reference evidence="2" key="1">
    <citation type="submission" date="2020-10" db="EMBL/GenBank/DDBJ databases">
        <title>Unveiling of a novel bifunctional photoreceptor, Dualchrome1, isolated from a cosmopolitan green alga.</title>
        <authorList>
            <person name="Suzuki S."/>
            <person name="Kawachi M."/>
        </authorList>
    </citation>
    <scope>NUCLEOTIDE SEQUENCE</scope>
    <source>
        <strain evidence="2">NIES 2893</strain>
    </source>
</reference>
<evidence type="ECO:0000313" key="3">
    <source>
        <dbReference type="Proteomes" id="UP000660262"/>
    </source>
</evidence>
<gene>
    <name evidence="2" type="ORF">PPROV_000737800</name>
</gene>
<feature type="repeat" description="WD" evidence="1">
    <location>
        <begin position="154"/>
        <end position="176"/>
    </location>
</feature>
<dbReference type="AlphaFoldDB" id="A0A830HT34"/>
<proteinExistence type="predicted"/>
<organism evidence="2 3">
    <name type="scientific">Pycnococcus provasolii</name>
    <dbReference type="NCBI Taxonomy" id="41880"/>
    <lineage>
        <taxon>Eukaryota</taxon>
        <taxon>Viridiplantae</taxon>
        <taxon>Chlorophyta</taxon>
        <taxon>Pseudoscourfieldiophyceae</taxon>
        <taxon>Pseudoscourfieldiales</taxon>
        <taxon>Pycnococcaceae</taxon>
        <taxon>Pycnococcus</taxon>
    </lineage>
</organism>
<dbReference type="Gene3D" id="2.130.10.10">
    <property type="entry name" value="YVTN repeat-like/Quinoprotein amine dehydrogenase"/>
    <property type="match status" value="1"/>
</dbReference>
<dbReference type="InterPro" id="IPR001680">
    <property type="entry name" value="WD40_rpt"/>
</dbReference>
<keyword evidence="1" id="KW-0853">WD repeat</keyword>
<sequence length="234" mass="25784">MSHNEYTYDLYSANLVTIFNSINANDQQIDEELMQEFGSAHAAYQDVPEVVNTVHDNSSPVDLDIEDGMLIELGLHPVTTYVIVEPPFTPAPPRTPRTLVETVHATMQSPAALVSLPLLLPPPPPHAEASERFDKMQAWLKPRRAMRMLGHFVMASAGFDKTVRVWDATTGACISVANLVTIFNSINANDQQIDEELMQEFGSAHAAYQDVPEVVNTVHDNSSPVDLDIEDGMG</sequence>
<dbReference type="Proteomes" id="UP000660262">
    <property type="component" value="Unassembled WGS sequence"/>
</dbReference>
<name>A0A830HT34_9CHLO</name>
<evidence type="ECO:0000313" key="2">
    <source>
        <dbReference type="EMBL" id="GHP08641.1"/>
    </source>
</evidence>
<comment type="caution">
    <text evidence="2">The sequence shown here is derived from an EMBL/GenBank/DDBJ whole genome shotgun (WGS) entry which is preliminary data.</text>
</comment>
<dbReference type="EMBL" id="BNJQ01000021">
    <property type="protein sequence ID" value="GHP08641.1"/>
    <property type="molecule type" value="Genomic_DNA"/>
</dbReference>
<protein>
    <submittedName>
        <fullName evidence="2">Uncharacterized protein</fullName>
    </submittedName>
</protein>
<keyword evidence="3" id="KW-1185">Reference proteome</keyword>
<dbReference type="InterPro" id="IPR015943">
    <property type="entry name" value="WD40/YVTN_repeat-like_dom_sf"/>
</dbReference>